<protein>
    <submittedName>
        <fullName evidence="4">Molybdopterin-binding protein</fullName>
    </submittedName>
</protein>
<dbReference type="InterPro" id="IPR004606">
    <property type="entry name" value="Mop_domain"/>
</dbReference>
<dbReference type="PANTHER" id="PTHR30432">
    <property type="entry name" value="TRANSCRIPTIONAL REGULATOR MODE"/>
    <property type="match status" value="1"/>
</dbReference>
<evidence type="ECO:0000313" key="5">
    <source>
        <dbReference type="Proteomes" id="UP001595999"/>
    </source>
</evidence>
<dbReference type="NCBIfam" id="TIGR00638">
    <property type="entry name" value="Mop"/>
    <property type="match status" value="2"/>
</dbReference>
<dbReference type="SUPFAM" id="SSF50331">
    <property type="entry name" value="MOP-like"/>
    <property type="match status" value="2"/>
</dbReference>
<proteinExistence type="predicted"/>
<gene>
    <name evidence="4" type="ORF">ACFO0R_09285</name>
</gene>
<evidence type="ECO:0000259" key="3">
    <source>
        <dbReference type="PROSITE" id="PS51866"/>
    </source>
</evidence>
<dbReference type="PROSITE" id="PS51866">
    <property type="entry name" value="MOP"/>
    <property type="match status" value="2"/>
</dbReference>
<evidence type="ECO:0000256" key="1">
    <source>
        <dbReference type="ARBA" id="ARBA00022505"/>
    </source>
</evidence>
<evidence type="ECO:0000313" key="4">
    <source>
        <dbReference type="EMBL" id="MFC4489811.1"/>
    </source>
</evidence>
<reference evidence="5" key="1">
    <citation type="journal article" date="2019" name="Int. J. Syst. Evol. Microbiol.">
        <title>The Global Catalogue of Microorganisms (GCM) 10K type strain sequencing project: providing services to taxonomists for standard genome sequencing and annotation.</title>
        <authorList>
            <consortium name="The Broad Institute Genomics Platform"/>
            <consortium name="The Broad Institute Genome Sequencing Center for Infectious Disease"/>
            <person name="Wu L."/>
            <person name="Ma J."/>
        </authorList>
    </citation>
    <scope>NUCLEOTIDE SEQUENCE [LARGE SCALE GENOMIC DNA]</scope>
    <source>
        <strain evidence="5">CGMCC 4.7608</strain>
    </source>
</reference>
<dbReference type="InterPro" id="IPR051815">
    <property type="entry name" value="Molybdate_resp_trans_reg"/>
</dbReference>
<dbReference type="EMBL" id="JBHSEK010000004">
    <property type="protein sequence ID" value="MFC4489811.1"/>
    <property type="molecule type" value="Genomic_DNA"/>
</dbReference>
<comment type="caution">
    <text evidence="4">The sequence shown here is derived from an EMBL/GenBank/DDBJ whole genome shotgun (WGS) entry which is preliminary data.</text>
</comment>
<dbReference type="Pfam" id="PF03459">
    <property type="entry name" value="TOBE"/>
    <property type="match status" value="2"/>
</dbReference>
<sequence>MLTSARNQFAGKVTAIHPGAVNDEIDIALPGGEVITAVITQRSTANLGLTVGCDALAIIKAPWVILANPEAGIKLSTRNRLEGRVSALRPGAVNAEVEIRLNGGDALVAIVTQESADDLGLAVGKAIVAFFKASHVIVGVRI</sequence>
<name>A0ABV8ZSU7_9NEIS</name>
<organism evidence="4 5">
    <name type="scientific">Chromobacterium aquaticum</name>
    <dbReference type="NCBI Taxonomy" id="467180"/>
    <lineage>
        <taxon>Bacteria</taxon>
        <taxon>Pseudomonadati</taxon>
        <taxon>Pseudomonadota</taxon>
        <taxon>Betaproteobacteria</taxon>
        <taxon>Neisseriales</taxon>
        <taxon>Chromobacteriaceae</taxon>
        <taxon>Chromobacterium</taxon>
    </lineage>
</organism>
<feature type="domain" description="Mop" evidence="3">
    <location>
        <begin position="74"/>
        <end position="140"/>
    </location>
</feature>
<evidence type="ECO:0000256" key="2">
    <source>
        <dbReference type="PROSITE-ProRule" id="PRU01213"/>
    </source>
</evidence>
<dbReference type="InterPro" id="IPR008995">
    <property type="entry name" value="Mo/tungstate-bd_C_term_dom"/>
</dbReference>
<accession>A0ABV8ZSU7</accession>
<keyword evidence="1 2" id="KW-0500">Molybdenum</keyword>
<dbReference type="Proteomes" id="UP001595999">
    <property type="component" value="Unassembled WGS sequence"/>
</dbReference>
<dbReference type="InterPro" id="IPR005116">
    <property type="entry name" value="Transp-assoc_OB_typ1"/>
</dbReference>
<keyword evidence="5" id="KW-1185">Reference proteome</keyword>
<dbReference type="RefSeq" id="WP_231461180.1">
    <property type="nucleotide sequence ID" value="NZ_JAJOHW010000023.1"/>
</dbReference>
<dbReference type="PANTHER" id="PTHR30432:SF1">
    <property type="entry name" value="DNA-BINDING TRANSCRIPTIONAL DUAL REGULATOR MODE"/>
    <property type="match status" value="1"/>
</dbReference>
<dbReference type="Gene3D" id="2.40.50.100">
    <property type="match status" value="2"/>
</dbReference>
<feature type="domain" description="Mop" evidence="3">
    <location>
        <begin position="2"/>
        <end position="68"/>
    </location>
</feature>